<dbReference type="EC" id="3.6.5.4" evidence="9"/>
<keyword evidence="3 9" id="KW-0547">Nucleotide-binding</keyword>
<organism evidence="12 13">
    <name type="scientific">Wujia chipingensis</name>
    <dbReference type="NCBI Taxonomy" id="2763670"/>
    <lineage>
        <taxon>Bacteria</taxon>
        <taxon>Bacillati</taxon>
        <taxon>Bacillota</taxon>
        <taxon>Clostridia</taxon>
        <taxon>Lachnospirales</taxon>
        <taxon>Lachnospiraceae</taxon>
        <taxon>Wujia</taxon>
    </lineage>
</organism>
<keyword evidence="13" id="KW-1185">Reference proteome</keyword>
<dbReference type="InterPro" id="IPR042101">
    <property type="entry name" value="SRP54_N_sf"/>
</dbReference>
<dbReference type="InterPro" id="IPR004390">
    <property type="entry name" value="SR_rcpt_FtsY"/>
</dbReference>
<evidence type="ECO:0000256" key="3">
    <source>
        <dbReference type="ARBA" id="ARBA00022741"/>
    </source>
</evidence>
<keyword evidence="1 9" id="KW-1003">Cell membrane</keyword>
<dbReference type="InterPro" id="IPR036225">
    <property type="entry name" value="SRP/SRP_N"/>
</dbReference>
<dbReference type="GO" id="GO:0005047">
    <property type="term" value="F:signal recognition particle binding"/>
    <property type="evidence" value="ECO:0007669"/>
    <property type="project" value="TreeGrafter"/>
</dbReference>
<dbReference type="KEGG" id="wcp:H9Q76_06430"/>
<feature type="binding site" evidence="9">
    <location>
        <begin position="320"/>
        <end position="323"/>
    </location>
    <ligand>
        <name>GTP</name>
        <dbReference type="ChEBI" id="CHEBI:37565"/>
    </ligand>
</feature>
<dbReference type="InterPro" id="IPR027417">
    <property type="entry name" value="P-loop_NTPase"/>
</dbReference>
<protein>
    <recommendedName>
        <fullName evidence="9">Signal recognition particle receptor FtsY</fullName>
        <shortName evidence="9">SRP receptor</shortName>
        <ecNumber evidence="9">3.6.5.4</ecNumber>
    </recommendedName>
</protein>
<evidence type="ECO:0000313" key="12">
    <source>
        <dbReference type="EMBL" id="QNM00905.1"/>
    </source>
</evidence>
<keyword evidence="7 9" id="KW-0675">Receptor</keyword>
<comment type="function">
    <text evidence="9">Involved in targeting and insertion of nascent membrane proteins into the cytoplasmic membrane. Acts as a receptor for the complex formed by the signal recognition particle (SRP) and the ribosome-nascent chain (RNC).</text>
</comment>
<dbReference type="PANTHER" id="PTHR43134">
    <property type="entry name" value="SIGNAL RECOGNITION PARTICLE RECEPTOR SUBUNIT ALPHA"/>
    <property type="match status" value="1"/>
</dbReference>
<dbReference type="SMART" id="SM00382">
    <property type="entry name" value="AAA"/>
    <property type="match status" value="1"/>
</dbReference>
<dbReference type="HAMAP" id="MF_00920">
    <property type="entry name" value="FtsY"/>
    <property type="match status" value="1"/>
</dbReference>
<dbReference type="Pfam" id="PF00448">
    <property type="entry name" value="SRP54"/>
    <property type="match status" value="1"/>
</dbReference>
<keyword evidence="2 9" id="KW-0963">Cytoplasm</keyword>
<dbReference type="SMART" id="SM00963">
    <property type="entry name" value="SRP54_N"/>
    <property type="match status" value="1"/>
</dbReference>
<evidence type="ECO:0000256" key="1">
    <source>
        <dbReference type="ARBA" id="ARBA00022475"/>
    </source>
</evidence>
<dbReference type="PROSITE" id="PS00300">
    <property type="entry name" value="SRP54"/>
    <property type="match status" value="1"/>
</dbReference>
<keyword evidence="5 9" id="KW-0342">GTP-binding</keyword>
<keyword evidence="4 9" id="KW-0378">Hydrolase</keyword>
<dbReference type="Gene3D" id="1.20.120.140">
    <property type="entry name" value="Signal recognition particle SRP54, nucleotide-binding domain"/>
    <property type="match status" value="1"/>
</dbReference>
<dbReference type="FunFam" id="1.20.120.140:FF:000002">
    <property type="entry name" value="Signal recognition particle receptor FtsY"/>
    <property type="match status" value="1"/>
</dbReference>
<dbReference type="SUPFAM" id="SSF52540">
    <property type="entry name" value="P-loop containing nucleoside triphosphate hydrolases"/>
    <property type="match status" value="1"/>
</dbReference>
<evidence type="ECO:0000256" key="7">
    <source>
        <dbReference type="ARBA" id="ARBA00023170"/>
    </source>
</evidence>
<feature type="region of interest" description="Disordered" evidence="10">
    <location>
        <begin position="1"/>
        <end position="66"/>
    </location>
</feature>
<dbReference type="Pfam" id="PF02881">
    <property type="entry name" value="SRP54_N"/>
    <property type="match status" value="1"/>
</dbReference>
<dbReference type="InterPro" id="IPR013822">
    <property type="entry name" value="Signal_recog_particl_SRP54_hlx"/>
</dbReference>
<feature type="binding site" evidence="9">
    <location>
        <begin position="174"/>
        <end position="181"/>
    </location>
    <ligand>
        <name>GTP</name>
        <dbReference type="ChEBI" id="CHEBI:37565"/>
    </ligand>
</feature>
<dbReference type="SUPFAM" id="SSF47364">
    <property type="entry name" value="Domain of the SRP/SRP receptor G-proteins"/>
    <property type="match status" value="1"/>
</dbReference>
<dbReference type="NCBIfam" id="TIGR00064">
    <property type="entry name" value="ftsY"/>
    <property type="match status" value="1"/>
</dbReference>
<gene>
    <name evidence="9 12" type="primary">ftsY</name>
    <name evidence="12" type="ORF">H9Q76_06430</name>
</gene>
<evidence type="ECO:0000256" key="9">
    <source>
        <dbReference type="HAMAP-Rule" id="MF_00920"/>
    </source>
</evidence>
<dbReference type="SMART" id="SM00962">
    <property type="entry name" value="SRP54"/>
    <property type="match status" value="1"/>
</dbReference>
<accession>A0A7G9FQS3</accession>
<comment type="catalytic activity">
    <reaction evidence="8 9">
        <text>GTP + H2O = GDP + phosphate + H(+)</text>
        <dbReference type="Rhea" id="RHEA:19669"/>
        <dbReference type="ChEBI" id="CHEBI:15377"/>
        <dbReference type="ChEBI" id="CHEBI:15378"/>
        <dbReference type="ChEBI" id="CHEBI:37565"/>
        <dbReference type="ChEBI" id="CHEBI:43474"/>
        <dbReference type="ChEBI" id="CHEBI:58189"/>
        <dbReference type="EC" id="3.6.5.4"/>
    </reaction>
</comment>
<comment type="subunit">
    <text evidence="9">Part of the signal recognition particle protein translocation system, which is composed of SRP and FtsY.</text>
</comment>
<sequence length="397" mass="44050">MGWFTKKKKGETTEEELQEVQTQETVAEAEEVETEKEISEVPSETVDTEIPAEIPADEPGEAPAPQKKGFFARLKEGLTKTRNSISDSFNNLFKASELDDDFYDELEETLVMSDMGYETTERIVEDLKARVKEEHIKEAQACRDLVINIIRDQMQVDETAYDFENKKTVVLVIGVNGVGKTTSIGKLAAQYKARGKKVLMAAADTFRAAAIDQLKTWANRAGVDIIAQNEGADPSAVVYDAVAAAKSRNTDILLIDTAGRLHNKKNLMDELAKMRRIITREYPEANVESLIVLDGTTGQNALEQARQFSSVTEINGIIITKLDGTAKGGIAIAIQSELNVPVKYIGIGEQIDDLQKFDPNSYVNALFADFDMRSDVEILVDENIENIPKDDDLFDMN</sequence>
<comment type="subcellular location">
    <subcellularLocation>
        <location evidence="9">Cell membrane</location>
        <topology evidence="9">Peripheral membrane protein</topology>
        <orientation evidence="9">Cytoplasmic side</orientation>
    </subcellularLocation>
    <subcellularLocation>
        <location evidence="9">Cytoplasm</location>
    </subcellularLocation>
</comment>
<keyword evidence="6 9" id="KW-0472">Membrane</keyword>
<evidence type="ECO:0000256" key="2">
    <source>
        <dbReference type="ARBA" id="ARBA00022490"/>
    </source>
</evidence>
<dbReference type="PANTHER" id="PTHR43134:SF1">
    <property type="entry name" value="SIGNAL RECOGNITION PARTICLE RECEPTOR SUBUNIT ALPHA"/>
    <property type="match status" value="1"/>
</dbReference>
<evidence type="ECO:0000259" key="11">
    <source>
        <dbReference type="PROSITE" id="PS00300"/>
    </source>
</evidence>
<dbReference type="AlphaFoldDB" id="A0A7G9FQS3"/>
<dbReference type="EMBL" id="CP060632">
    <property type="protein sequence ID" value="QNM00905.1"/>
    <property type="molecule type" value="Genomic_DNA"/>
</dbReference>
<dbReference type="InterPro" id="IPR000897">
    <property type="entry name" value="SRP54_GTPase_dom"/>
</dbReference>
<dbReference type="GO" id="GO:0005886">
    <property type="term" value="C:plasma membrane"/>
    <property type="evidence" value="ECO:0007669"/>
    <property type="project" value="UniProtKB-SubCell"/>
</dbReference>
<feature type="binding site" evidence="9">
    <location>
        <begin position="256"/>
        <end position="260"/>
    </location>
    <ligand>
        <name>GTP</name>
        <dbReference type="ChEBI" id="CHEBI:37565"/>
    </ligand>
</feature>
<feature type="domain" description="SRP54-type proteins GTP-binding" evidence="11">
    <location>
        <begin position="341"/>
        <end position="354"/>
    </location>
</feature>
<dbReference type="FunFam" id="3.40.50.300:FF:000053">
    <property type="entry name" value="Signal recognition particle receptor FtsY"/>
    <property type="match status" value="1"/>
</dbReference>
<dbReference type="GO" id="GO:0005525">
    <property type="term" value="F:GTP binding"/>
    <property type="evidence" value="ECO:0007669"/>
    <property type="project" value="UniProtKB-UniRule"/>
</dbReference>
<evidence type="ECO:0000256" key="5">
    <source>
        <dbReference type="ARBA" id="ARBA00023134"/>
    </source>
</evidence>
<evidence type="ECO:0000256" key="4">
    <source>
        <dbReference type="ARBA" id="ARBA00022801"/>
    </source>
</evidence>
<name>A0A7G9FQS3_9FIRM</name>
<dbReference type="GO" id="GO:0006614">
    <property type="term" value="P:SRP-dependent cotranslational protein targeting to membrane"/>
    <property type="evidence" value="ECO:0007669"/>
    <property type="project" value="InterPro"/>
</dbReference>
<dbReference type="RefSeq" id="WP_021985571.1">
    <property type="nucleotide sequence ID" value="NZ_CP060632.1"/>
</dbReference>
<evidence type="ECO:0000256" key="10">
    <source>
        <dbReference type="SAM" id="MobiDB-lite"/>
    </source>
</evidence>
<dbReference type="GO" id="GO:0003924">
    <property type="term" value="F:GTPase activity"/>
    <property type="evidence" value="ECO:0007669"/>
    <property type="project" value="UniProtKB-UniRule"/>
</dbReference>
<proteinExistence type="inferred from homology"/>
<comment type="similarity">
    <text evidence="9">Belongs to the GTP-binding SRP family. FtsY subfamily.</text>
</comment>
<dbReference type="Gene3D" id="3.40.50.300">
    <property type="entry name" value="P-loop containing nucleotide triphosphate hydrolases"/>
    <property type="match status" value="1"/>
</dbReference>
<dbReference type="InterPro" id="IPR003593">
    <property type="entry name" value="AAA+_ATPase"/>
</dbReference>
<dbReference type="Proteomes" id="UP000515819">
    <property type="component" value="Chromosome"/>
</dbReference>
<evidence type="ECO:0000256" key="6">
    <source>
        <dbReference type="ARBA" id="ARBA00023136"/>
    </source>
</evidence>
<dbReference type="GO" id="GO:0005737">
    <property type="term" value="C:cytoplasm"/>
    <property type="evidence" value="ECO:0007669"/>
    <property type="project" value="UniProtKB-SubCell"/>
</dbReference>
<reference evidence="12 13" key="1">
    <citation type="submission" date="2020-08" db="EMBL/GenBank/DDBJ databases">
        <authorList>
            <person name="Liu C."/>
            <person name="Sun Q."/>
        </authorList>
    </citation>
    <scope>NUCLEOTIDE SEQUENCE [LARGE SCALE GENOMIC DNA]</scope>
    <source>
        <strain evidence="12 13">NSJ-4</strain>
    </source>
</reference>
<evidence type="ECO:0000256" key="8">
    <source>
        <dbReference type="ARBA" id="ARBA00048027"/>
    </source>
</evidence>
<evidence type="ECO:0000313" key="13">
    <source>
        <dbReference type="Proteomes" id="UP000515819"/>
    </source>
</evidence>